<proteinExistence type="predicted"/>
<evidence type="ECO:0000313" key="3">
    <source>
        <dbReference type="Proteomes" id="UP000224634"/>
    </source>
</evidence>
<feature type="region of interest" description="Disordered" evidence="1">
    <location>
        <begin position="292"/>
        <end position="334"/>
    </location>
</feature>
<comment type="caution">
    <text evidence="2">The sequence shown here is derived from an EMBL/GenBank/DDBJ whole genome shotgun (WGS) entry which is preliminary data.</text>
</comment>
<gene>
    <name evidence="2" type="ORF">AJ80_01093</name>
</gene>
<accession>A0A2B7Z2S5</accession>
<feature type="compositionally biased region" description="Low complexity" evidence="1">
    <location>
        <begin position="195"/>
        <end position="213"/>
    </location>
</feature>
<feature type="region of interest" description="Disordered" evidence="1">
    <location>
        <begin position="59"/>
        <end position="84"/>
    </location>
</feature>
<organism evidence="2 3">
    <name type="scientific">Polytolypa hystricis (strain UAMH7299)</name>
    <dbReference type="NCBI Taxonomy" id="1447883"/>
    <lineage>
        <taxon>Eukaryota</taxon>
        <taxon>Fungi</taxon>
        <taxon>Dikarya</taxon>
        <taxon>Ascomycota</taxon>
        <taxon>Pezizomycotina</taxon>
        <taxon>Eurotiomycetes</taxon>
        <taxon>Eurotiomycetidae</taxon>
        <taxon>Onygenales</taxon>
        <taxon>Onygenales incertae sedis</taxon>
        <taxon>Polytolypa</taxon>
    </lineage>
</organism>
<name>A0A2B7Z2S5_POLH7</name>
<dbReference type="Proteomes" id="UP000224634">
    <property type="component" value="Unassembled WGS sequence"/>
</dbReference>
<reference evidence="2 3" key="1">
    <citation type="submission" date="2017-10" db="EMBL/GenBank/DDBJ databases">
        <title>Comparative genomics in systemic dimorphic fungi from Ajellomycetaceae.</title>
        <authorList>
            <person name="Munoz J.F."/>
            <person name="Mcewen J.G."/>
            <person name="Clay O.K."/>
            <person name="Cuomo C.A."/>
        </authorList>
    </citation>
    <scope>NUCLEOTIDE SEQUENCE [LARGE SCALE GENOMIC DNA]</scope>
    <source>
        <strain evidence="2 3">UAMH7299</strain>
    </source>
</reference>
<sequence length="334" mass="35041">MAALVRLSADQYWNTISYLPADGIGTHFANITRLLRIARPPSAPTTLMWVLAMTTKAEHGPRGFPHARRQNTTASLSPQTTENPSFLASRPLSVILAGSTTYLDEPVNSEIFTPETSVRVPDGVPAAASVSPHSRDSSLVGSKPSSSNIPGMTTASDTLSFLMTEPGLTVTLPSRTPSFHSELPTTSVPTAESEPIFSLPDSSSASPTSSSVGPAFIESRTKSNKMPSLASKLSILPLLVTELLEHAPPNTGASSAIDEPAALQSTPTAIPIQSSLAPGPFSTPRVRLFSTIAQSEPFSPDIRGSHSSLAPPQKPTVPSPQGSEDPTAGEKTLM</sequence>
<evidence type="ECO:0000256" key="1">
    <source>
        <dbReference type="SAM" id="MobiDB-lite"/>
    </source>
</evidence>
<feature type="compositionally biased region" description="Polar residues" evidence="1">
    <location>
        <begin position="172"/>
        <end position="190"/>
    </location>
</feature>
<feature type="compositionally biased region" description="Polar residues" evidence="1">
    <location>
        <begin position="70"/>
        <end position="84"/>
    </location>
</feature>
<dbReference type="AlphaFoldDB" id="A0A2B7Z2S5"/>
<dbReference type="EMBL" id="PDNA01000009">
    <property type="protein sequence ID" value="PGH27137.1"/>
    <property type="molecule type" value="Genomic_DNA"/>
</dbReference>
<evidence type="ECO:0000313" key="2">
    <source>
        <dbReference type="EMBL" id="PGH27137.1"/>
    </source>
</evidence>
<feature type="region of interest" description="Disordered" evidence="1">
    <location>
        <begin position="172"/>
        <end position="213"/>
    </location>
</feature>
<feature type="compositionally biased region" description="Polar residues" evidence="1">
    <location>
        <begin position="137"/>
        <end position="151"/>
    </location>
</feature>
<keyword evidence="3" id="KW-1185">Reference proteome</keyword>
<feature type="region of interest" description="Disordered" evidence="1">
    <location>
        <begin position="120"/>
        <end position="151"/>
    </location>
</feature>
<protein>
    <submittedName>
        <fullName evidence="2">Uncharacterized protein</fullName>
    </submittedName>
</protein>